<keyword evidence="3" id="KW-0314">Glutamate biosynthesis</keyword>
<comment type="caution">
    <text evidence="7">The sequence shown here is derived from an EMBL/GenBank/DDBJ whole genome shotgun (WGS) entry which is preliminary data.</text>
</comment>
<evidence type="ECO:0000259" key="6">
    <source>
        <dbReference type="Pfam" id="PF14691"/>
    </source>
</evidence>
<evidence type="ECO:0000313" key="7">
    <source>
        <dbReference type="EMBL" id="MFD1696991.1"/>
    </source>
</evidence>
<dbReference type="InterPro" id="IPR028261">
    <property type="entry name" value="DPD_II"/>
</dbReference>
<dbReference type="PRINTS" id="PR00419">
    <property type="entry name" value="ADXRDTASE"/>
</dbReference>
<organism evidence="7 8">
    <name type="scientific">Roseibium aestuarii</name>
    <dbReference type="NCBI Taxonomy" id="2600299"/>
    <lineage>
        <taxon>Bacteria</taxon>
        <taxon>Pseudomonadati</taxon>
        <taxon>Pseudomonadota</taxon>
        <taxon>Alphaproteobacteria</taxon>
        <taxon>Hyphomicrobiales</taxon>
        <taxon>Stappiaceae</taxon>
        <taxon>Roseibium</taxon>
    </lineage>
</organism>
<reference evidence="8" key="1">
    <citation type="journal article" date="2019" name="Int. J. Syst. Evol. Microbiol.">
        <title>The Global Catalogue of Microorganisms (GCM) 10K type strain sequencing project: providing services to taxonomists for standard genome sequencing and annotation.</title>
        <authorList>
            <consortium name="The Broad Institute Genomics Platform"/>
            <consortium name="The Broad Institute Genome Sequencing Center for Infectious Disease"/>
            <person name="Wu L."/>
            <person name="Ma J."/>
        </authorList>
    </citation>
    <scope>NUCLEOTIDE SEQUENCE [LARGE SCALE GENOMIC DNA]</scope>
    <source>
        <strain evidence="8">JCM 3369</strain>
    </source>
</reference>
<dbReference type="Gene3D" id="3.50.50.60">
    <property type="entry name" value="FAD/NAD(P)-binding domain"/>
    <property type="match status" value="2"/>
</dbReference>
<dbReference type="PANTHER" id="PTHR43100:SF1">
    <property type="entry name" value="GLUTAMATE SYNTHASE [NADPH] SMALL CHAIN"/>
    <property type="match status" value="1"/>
</dbReference>
<dbReference type="NCBIfam" id="TIGR01317">
    <property type="entry name" value="GOGAT_sm_gam"/>
    <property type="match status" value="1"/>
</dbReference>
<dbReference type="EMBL" id="JBHUFA010000013">
    <property type="protein sequence ID" value="MFD1696991.1"/>
    <property type="molecule type" value="Genomic_DNA"/>
</dbReference>
<dbReference type="SUPFAM" id="SSF46548">
    <property type="entry name" value="alpha-helical ferredoxin"/>
    <property type="match status" value="1"/>
</dbReference>
<keyword evidence="8" id="KW-1185">Reference proteome</keyword>
<name>A0ABW4K0Q8_9HYPH</name>
<evidence type="ECO:0000256" key="3">
    <source>
        <dbReference type="ARBA" id="ARBA00023164"/>
    </source>
</evidence>
<accession>A0ABW4K0Q8</accession>
<dbReference type="InterPro" id="IPR051394">
    <property type="entry name" value="Glutamate_Synthase"/>
</dbReference>
<dbReference type="InterPro" id="IPR023753">
    <property type="entry name" value="FAD/NAD-binding_dom"/>
</dbReference>
<sequence length="481" mass="52526">MGKVTGFLEIDRQEQKYQPASDRIRHFRDFTIPLTEPEVQRQAARCMDCGIPFCHGPTGCPVHNQIPDWNDLVYGGDWDLALRNLHSTNNFPEFTGRICPAPCEEACTLNLEDIPVNIKSVEQALADKGWAEGWIVPEPAAIKTGKAVAIVGSGPAGMAAAQQLARAGHTVHVYEREAKAGGLLRYGIPDFKMEKHYIDRRVTQLEGEGVTFHYGVDVGTTISLEDLAERHDAVILCAGAERPRDPGVDGFESLEGCHWAMTYLTQQNRRVGGEPEIKPGVNEAPIWAAGKHVVVIGGGDTASDCVGTAFRQGALSVTQLDIRPIPPLKEDKLTIWPYWPTKFRTSSSQAEGAEREFSAATLGIVGEDGHVTGVKCARVDEKRRPIEGTEFILKADLVLAAIGFSGPRLDTFIAEAGEKLELDGRTNVKANTEDYRTSMDNVFAAGDVRKGQSLVVWAIREGRQAARAVDEFLTGSSNLPR</sequence>
<comment type="pathway">
    <text evidence="4">Amino-acid biosynthesis.</text>
</comment>
<evidence type="ECO:0000256" key="2">
    <source>
        <dbReference type="ARBA" id="ARBA00023002"/>
    </source>
</evidence>
<proteinExistence type="predicted"/>
<dbReference type="Gene3D" id="1.10.1060.10">
    <property type="entry name" value="Alpha-helical ferredoxin"/>
    <property type="match status" value="1"/>
</dbReference>
<evidence type="ECO:0000313" key="8">
    <source>
        <dbReference type="Proteomes" id="UP001597327"/>
    </source>
</evidence>
<dbReference type="Proteomes" id="UP001597327">
    <property type="component" value="Unassembled WGS sequence"/>
</dbReference>
<dbReference type="Pfam" id="PF14691">
    <property type="entry name" value="Fer4_20"/>
    <property type="match status" value="1"/>
</dbReference>
<dbReference type="InterPro" id="IPR009051">
    <property type="entry name" value="Helical_ferredxn"/>
</dbReference>
<keyword evidence="1" id="KW-0028">Amino-acid biosynthesis</keyword>
<dbReference type="InterPro" id="IPR006005">
    <property type="entry name" value="Glut_synth_ssu1"/>
</dbReference>
<dbReference type="InterPro" id="IPR036188">
    <property type="entry name" value="FAD/NAD-bd_sf"/>
</dbReference>
<protein>
    <submittedName>
        <fullName evidence="7">Glutamate synthase subunit beta</fullName>
    </submittedName>
</protein>
<evidence type="ECO:0000256" key="4">
    <source>
        <dbReference type="ARBA" id="ARBA00029440"/>
    </source>
</evidence>
<evidence type="ECO:0000256" key="1">
    <source>
        <dbReference type="ARBA" id="ARBA00022605"/>
    </source>
</evidence>
<dbReference type="PANTHER" id="PTHR43100">
    <property type="entry name" value="GLUTAMATE SYNTHASE [NADPH] SMALL CHAIN"/>
    <property type="match status" value="1"/>
</dbReference>
<feature type="domain" description="FAD/NAD(P)-binding" evidence="5">
    <location>
        <begin position="147"/>
        <end position="462"/>
    </location>
</feature>
<gene>
    <name evidence="7" type="ORF">ACFSC7_15845</name>
</gene>
<dbReference type="RefSeq" id="WP_149894204.1">
    <property type="nucleotide sequence ID" value="NZ_JBHUFA010000013.1"/>
</dbReference>
<feature type="domain" description="Dihydroprymidine dehydrogenase" evidence="6">
    <location>
        <begin position="24"/>
        <end position="133"/>
    </location>
</feature>
<dbReference type="SUPFAM" id="SSF51971">
    <property type="entry name" value="Nucleotide-binding domain"/>
    <property type="match status" value="1"/>
</dbReference>
<dbReference type="Pfam" id="PF07992">
    <property type="entry name" value="Pyr_redox_2"/>
    <property type="match status" value="1"/>
</dbReference>
<keyword evidence="2" id="KW-0560">Oxidoreductase</keyword>
<evidence type="ECO:0000259" key="5">
    <source>
        <dbReference type="Pfam" id="PF07992"/>
    </source>
</evidence>